<name>A0A7W8MTQ6_9BACT</name>
<proteinExistence type="predicted"/>
<comment type="caution">
    <text evidence="1">The sequence shown here is derived from an EMBL/GenBank/DDBJ whole genome shotgun (WGS) entry which is preliminary data.</text>
</comment>
<gene>
    <name evidence="1" type="ORF">HDF09_003819</name>
</gene>
<dbReference type="Proteomes" id="UP000568106">
    <property type="component" value="Unassembled WGS sequence"/>
</dbReference>
<reference evidence="1" key="1">
    <citation type="submission" date="2020-08" db="EMBL/GenBank/DDBJ databases">
        <title>Genomic Encyclopedia of Type Strains, Phase IV (KMG-V): Genome sequencing to study the core and pangenomes of soil and plant-associated prokaryotes.</title>
        <authorList>
            <person name="Whitman W."/>
        </authorList>
    </citation>
    <scope>NUCLEOTIDE SEQUENCE [LARGE SCALE GENOMIC DNA]</scope>
    <source>
        <strain evidence="1">M8UP27</strain>
    </source>
</reference>
<organism evidence="1 2">
    <name type="scientific">Tunturiibacter empetritectus</name>
    <dbReference type="NCBI Taxonomy" id="3069691"/>
    <lineage>
        <taxon>Bacteria</taxon>
        <taxon>Pseudomonadati</taxon>
        <taxon>Acidobacteriota</taxon>
        <taxon>Terriglobia</taxon>
        <taxon>Terriglobales</taxon>
        <taxon>Acidobacteriaceae</taxon>
        <taxon>Tunturiibacter</taxon>
    </lineage>
</organism>
<evidence type="ECO:0000313" key="2">
    <source>
        <dbReference type="Proteomes" id="UP000568106"/>
    </source>
</evidence>
<protein>
    <submittedName>
        <fullName evidence="1">Uncharacterized protein</fullName>
    </submittedName>
</protein>
<keyword evidence="2" id="KW-1185">Reference proteome</keyword>
<sequence>MVTCVGAVEVTIFVGGKNGNGWSVWVGRFEWYGWVEGVGSFPFGSLRVRMTTKGRATANTGVLTDTGA</sequence>
<dbReference type="AlphaFoldDB" id="A0A7W8MTQ6"/>
<evidence type="ECO:0000313" key="1">
    <source>
        <dbReference type="EMBL" id="MBB5319120.1"/>
    </source>
</evidence>
<accession>A0A7W8MTQ6</accession>
<dbReference type="EMBL" id="JACHDY010000006">
    <property type="protein sequence ID" value="MBB5319120.1"/>
    <property type="molecule type" value="Genomic_DNA"/>
</dbReference>